<evidence type="ECO:0000259" key="8">
    <source>
        <dbReference type="Pfam" id="PF25967"/>
    </source>
</evidence>
<dbReference type="Gene3D" id="2.40.50.100">
    <property type="match status" value="1"/>
</dbReference>
<dbReference type="Gene3D" id="2.40.420.20">
    <property type="match status" value="1"/>
</dbReference>
<feature type="domain" description="Multidrug resistance protein MdtA-like C-terminal permuted SH3" evidence="8">
    <location>
        <begin position="309"/>
        <end position="366"/>
    </location>
</feature>
<evidence type="ECO:0000256" key="1">
    <source>
        <dbReference type="ARBA" id="ARBA00004519"/>
    </source>
</evidence>
<feature type="domain" description="Multidrug resistance protein MdtA-like alpha-helical hairpin" evidence="5">
    <location>
        <begin position="114"/>
        <end position="182"/>
    </location>
</feature>
<dbReference type="RefSeq" id="WP_189417844.1">
    <property type="nucleotide sequence ID" value="NZ_BMYZ01000001.1"/>
</dbReference>
<evidence type="ECO:0000256" key="3">
    <source>
        <dbReference type="SAM" id="Coils"/>
    </source>
</evidence>
<dbReference type="EMBL" id="BMYZ01000001">
    <property type="protein sequence ID" value="GGY73969.1"/>
    <property type="molecule type" value="Genomic_DNA"/>
</dbReference>
<dbReference type="InterPro" id="IPR006143">
    <property type="entry name" value="RND_pump_MFP"/>
</dbReference>
<accession>A0ABQ3B1V4</accession>
<dbReference type="InterPro" id="IPR058626">
    <property type="entry name" value="MdtA-like_b-barrel"/>
</dbReference>
<protein>
    <submittedName>
        <fullName evidence="9">MexE family multidrug efflux RND transporter periplasmic adaptor subunit</fullName>
    </submittedName>
</protein>
<reference evidence="10" key="1">
    <citation type="journal article" date="2019" name="Int. J. Syst. Evol. Microbiol.">
        <title>The Global Catalogue of Microorganisms (GCM) 10K type strain sequencing project: providing services to taxonomists for standard genome sequencing and annotation.</title>
        <authorList>
            <consortium name="The Broad Institute Genomics Platform"/>
            <consortium name="The Broad Institute Genome Sequencing Center for Infectious Disease"/>
            <person name="Wu L."/>
            <person name="Ma J."/>
        </authorList>
    </citation>
    <scope>NUCLEOTIDE SEQUENCE [LARGE SCALE GENOMIC DNA]</scope>
    <source>
        <strain evidence="10">KCTC 32239</strain>
    </source>
</reference>
<evidence type="ECO:0000256" key="4">
    <source>
        <dbReference type="SAM" id="Phobius"/>
    </source>
</evidence>
<dbReference type="Pfam" id="PF25917">
    <property type="entry name" value="BSH_RND"/>
    <property type="match status" value="1"/>
</dbReference>
<dbReference type="PANTHER" id="PTHR30158:SF10">
    <property type="entry name" value="CATION EFFLUX PUMP"/>
    <property type="match status" value="1"/>
</dbReference>
<dbReference type="Proteomes" id="UP000619761">
    <property type="component" value="Unassembled WGS sequence"/>
</dbReference>
<evidence type="ECO:0000313" key="9">
    <source>
        <dbReference type="EMBL" id="GGY73969.1"/>
    </source>
</evidence>
<dbReference type="Gene3D" id="1.10.287.470">
    <property type="entry name" value="Helix hairpin bin"/>
    <property type="match status" value="1"/>
</dbReference>
<organism evidence="9 10">
    <name type="scientific">Cellvibrio zantedeschiae</name>
    <dbReference type="NCBI Taxonomy" id="1237077"/>
    <lineage>
        <taxon>Bacteria</taxon>
        <taxon>Pseudomonadati</taxon>
        <taxon>Pseudomonadota</taxon>
        <taxon>Gammaproteobacteria</taxon>
        <taxon>Cellvibrionales</taxon>
        <taxon>Cellvibrionaceae</taxon>
        <taxon>Cellvibrio</taxon>
    </lineage>
</organism>
<evidence type="ECO:0000259" key="6">
    <source>
        <dbReference type="Pfam" id="PF25917"/>
    </source>
</evidence>
<keyword evidence="3" id="KW-0175">Coiled coil</keyword>
<dbReference type="InterPro" id="IPR058624">
    <property type="entry name" value="MdtA-like_HH"/>
</dbReference>
<proteinExistence type="inferred from homology"/>
<feature type="coiled-coil region" evidence="3">
    <location>
        <begin position="113"/>
        <end position="140"/>
    </location>
</feature>
<keyword evidence="4" id="KW-0472">Membrane</keyword>
<dbReference type="NCBIfam" id="TIGR01730">
    <property type="entry name" value="RND_mfp"/>
    <property type="match status" value="1"/>
</dbReference>
<dbReference type="InterPro" id="IPR058625">
    <property type="entry name" value="MdtA-like_BSH"/>
</dbReference>
<feature type="domain" description="Multidrug resistance protein MdtA-like barrel-sandwich hybrid" evidence="6">
    <location>
        <begin position="73"/>
        <end position="210"/>
    </location>
</feature>
<dbReference type="Pfam" id="PF25967">
    <property type="entry name" value="RND-MFP_C"/>
    <property type="match status" value="1"/>
</dbReference>
<feature type="transmembrane region" description="Helical" evidence="4">
    <location>
        <begin position="12"/>
        <end position="32"/>
    </location>
</feature>
<dbReference type="Pfam" id="PF25944">
    <property type="entry name" value="Beta-barrel_RND"/>
    <property type="match status" value="1"/>
</dbReference>
<dbReference type="InterPro" id="IPR058627">
    <property type="entry name" value="MdtA-like_C"/>
</dbReference>
<keyword evidence="10" id="KW-1185">Reference proteome</keyword>
<evidence type="ECO:0000259" key="5">
    <source>
        <dbReference type="Pfam" id="PF25876"/>
    </source>
</evidence>
<name>A0ABQ3B1V4_9GAMM</name>
<dbReference type="SUPFAM" id="SSF111369">
    <property type="entry name" value="HlyD-like secretion proteins"/>
    <property type="match status" value="1"/>
</dbReference>
<feature type="domain" description="Multidrug resistance protein MdtA-like beta-barrel" evidence="7">
    <location>
        <begin position="222"/>
        <end position="300"/>
    </location>
</feature>
<evidence type="ECO:0000256" key="2">
    <source>
        <dbReference type="ARBA" id="ARBA00009477"/>
    </source>
</evidence>
<keyword evidence="4" id="KW-0812">Transmembrane</keyword>
<evidence type="ECO:0000313" key="10">
    <source>
        <dbReference type="Proteomes" id="UP000619761"/>
    </source>
</evidence>
<sequence>MSSAYSRSFSRKTYQISIAAILSGIAGFYYVIGANAAAPAAAPPAPTVDVVVVQPQQIRTWANFSGRLSPVESAAIKPLVSGTIQQVLFKDGEQVKKGHQLFVIDPRPHQASVQRAQAQLATAQSRAKLARDELNRAQQLITAKLVSQSIYDSAVSNDQVAQAAVNEADAALNQAKLNLEYAHISAPISGRISRAELTVGNVVEAGPNAPQLAQIIASDKLYAEFNVDEATYIQFVRNTKSAEKMPVELTLASAANVTYQGYITAFDNRLDTTSGTIRARAVFDNNDGALTAGMFANVRLGSAEKLTTLLVPERAIGTNQSKKFVLVVDEKNLATYHEITLGDHYQGQRIVLNGINAGDKVIVNGLSHVRPNTVVNPSVEKPAAQVALNP</sequence>
<keyword evidence="4" id="KW-1133">Transmembrane helix</keyword>
<dbReference type="Gene3D" id="2.40.30.170">
    <property type="match status" value="1"/>
</dbReference>
<comment type="caution">
    <text evidence="9">The sequence shown here is derived from an EMBL/GenBank/DDBJ whole genome shotgun (WGS) entry which is preliminary data.</text>
</comment>
<gene>
    <name evidence="9" type="ORF">GCM10011613_19110</name>
</gene>
<comment type="similarity">
    <text evidence="2">Belongs to the membrane fusion protein (MFP) (TC 8.A.1) family.</text>
</comment>
<comment type="subcellular location">
    <subcellularLocation>
        <location evidence="1">Cell inner membrane</location>
        <topology evidence="1">Lipid-anchor</topology>
    </subcellularLocation>
</comment>
<evidence type="ECO:0000259" key="7">
    <source>
        <dbReference type="Pfam" id="PF25944"/>
    </source>
</evidence>
<dbReference type="Pfam" id="PF25876">
    <property type="entry name" value="HH_MFP_RND"/>
    <property type="match status" value="1"/>
</dbReference>
<dbReference type="PANTHER" id="PTHR30158">
    <property type="entry name" value="ACRA/E-RELATED COMPONENT OF DRUG EFFLUX TRANSPORTER"/>
    <property type="match status" value="1"/>
</dbReference>